<protein>
    <submittedName>
        <fullName evidence="1">Uncharacterized protein</fullName>
    </submittedName>
</protein>
<comment type="caution">
    <text evidence="1">The sequence shown here is derived from an EMBL/GenBank/DDBJ whole genome shotgun (WGS) entry which is preliminary data.</text>
</comment>
<organism evidence="1 2">
    <name type="scientific">Spodoptera exigua</name>
    <name type="common">Beet armyworm</name>
    <name type="synonym">Noctua fulgens</name>
    <dbReference type="NCBI Taxonomy" id="7107"/>
    <lineage>
        <taxon>Eukaryota</taxon>
        <taxon>Metazoa</taxon>
        <taxon>Ecdysozoa</taxon>
        <taxon>Arthropoda</taxon>
        <taxon>Hexapoda</taxon>
        <taxon>Insecta</taxon>
        <taxon>Pterygota</taxon>
        <taxon>Neoptera</taxon>
        <taxon>Endopterygota</taxon>
        <taxon>Lepidoptera</taxon>
        <taxon>Glossata</taxon>
        <taxon>Ditrysia</taxon>
        <taxon>Noctuoidea</taxon>
        <taxon>Noctuidae</taxon>
        <taxon>Amphipyrinae</taxon>
        <taxon>Spodoptera</taxon>
    </lineage>
</organism>
<proteinExistence type="predicted"/>
<gene>
    <name evidence="1" type="ORF">HW555_005253</name>
</gene>
<sequence length="76" mass="8895">MYLPYAPLKPMLYSTLLSIAESLFNTYIEYYREIYREGHMTNPSIKLWTSTIIMCPEPTHQAFNPAFSTFIHGKKS</sequence>
<name>A0A835GK37_SPOEX</name>
<evidence type="ECO:0000313" key="1">
    <source>
        <dbReference type="EMBL" id="KAF9417672.1"/>
    </source>
</evidence>
<keyword evidence="2" id="KW-1185">Reference proteome</keyword>
<dbReference type="Proteomes" id="UP000648187">
    <property type="component" value="Unassembled WGS sequence"/>
</dbReference>
<evidence type="ECO:0000313" key="2">
    <source>
        <dbReference type="Proteomes" id="UP000648187"/>
    </source>
</evidence>
<reference evidence="1" key="1">
    <citation type="submission" date="2020-08" db="EMBL/GenBank/DDBJ databases">
        <title>Spodoptera exigua strain:BAW_Kor-Di-RS1 Genome sequencing and assembly.</title>
        <authorList>
            <person name="Kim J."/>
            <person name="Nam H.Y."/>
            <person name="Kwon M."/>
            <person name="Choi J.H."/>
            <person name="Cho S.R."/>
            <person name="Kim G.-H."/>
        </authorList>
    </citation>
    <scope>NUCLEOTIDE SEQUENCE</scope>
    <source>
        <strain evidence="1">BAW_Kor-Di-RS1</strain>
        <tissue evidence="1">Whole-body</tissue>
    </source>
</reference>
<accession>A0A835GK37</accession>
<dbReference type="AlphaFoldDB" id="A0A835GK37"/>
<dbReference type="EMBL" id="JACKWZ010000067">
    <property type="protein sequence ID" value="KAF9417672.1"/>
    <property type="molecule type" value="Genomic_DNA"/>
</dbReference>